<evidence type="ECO:0000313" key="7">
    <source>
        <dbReference type="Proteomes" id="UP000645828"/>
    </source>
</evidence>
<dbReference type="InterPro" id="IPR028110">
    <property type="entry name" value="TMEM254"/>
</dbReference>
<evidence type="ECO:0000256" key="5">
    <source>
        <dbReference type="ARBA" id="ARBA00034834"/>
    </source>
</evidence>
<dbReference type="Proteomes" id="UP000645828">
    <property type="component" value="Unassembled WGS sequence"/>
</dbReference>
<keyword evidence="7" id="KW-1185">Reference proteome</keyword>
<protein>
    <recommendedName>
        <fullName evidence="5">Transmembrane protein 254</fullName>
    </recommendedName>
</protein>
<dbReference type="PANTHER" id="PTHR34104">
    <property type="entry name" value="TRANSMEMBRANE PROTEIN 254"/>
    <property type="match status" value="1"/>
</dbReference>
<dbReference type="PANTHER" id="PTHR34104:SF3">
    <property type="entry name" value="TRANSMEMBRANE PROTEIN 254"/>
    <property type="match status" value="1"/>
</dbReference>
<evidence type="ECO:0000256" key="4">
    <source>
        <dbReference type="ARBA" id="ARBA00023136"/>
    </source>
</evidence>
<dbReference type="AlphaFoldDB" id="A0A811ZYW0"/>
<gene>
    <name evidence="6" type="ORF">NYPRO_LOCUS26993</name>
</gene>
<comment type="subcellular location">
    <subcellularLocation>
        <location evidence="1">Membrane</location>
        <topology evidence="1">Multi-pass membrane protein</topology>
    </subcellularLocation>
</comment>
<dbReference type="EMBL" id="CAJHUB010000789">
    <property type="protein sequence ID" value="CAD7694201.1"/>
    <property type="molecule type" value="Genomic_DNA"/>
</dbReference>
<evidence type="ECO:0000256" key="3">
    <source>
        <dbReference type="ARBA" id="ARBA00022989"/>
    </source>
</evidence>
<organism evidence="6 7">
    <name type="scientific">Nyctereutes procyonoides</name>
    <name type="common">Raccoon dog</name>
    <name type="synonym">Canis procyonoides</name>
    <dbReference type="NCBI Taxonomy" id="34880"/>
    <lineage>
        <taxon>Eukaryota</taxon>
        <taxon>Metazoa</taxon>
        <taxon>Chordata</taxon>
        <taxon>Craniata</taxon>
        <taxon>Vertebrata</taxon>
        <taxon>Euteleostomi</taxon>
        <taxon>Mammalia</taxon>
        <taxon>Eutheria</taxon>
        <taxon>Laurasiatheria</taxon>
        <taxon>Carnivora</taxon>
        <taxon>Caniformia</taxon>
        <taxon>Canidae</taxon>
        <taxon>Nyctereutes</taxon>
    </lineage>
</organism>
<comment type="caution">
    <text evidence="6">The sequence shown here is derived from an EMBL/GenBank/DDBJ whole genome shotgun (WGS) entry which is preliminary data.</text>
</comment>
<accession>A0A811ZYW0</accession>
<keyword evidence="4" id="KW-0472">Membrane</keyword>
<dbReference type="GO" id="GO:0016020">
    <property type="term" value="C:membrane"/>
    <property type="evidence" value="ECO:0007669"/>
    <property type="project" value="UniProtKB-SubCell"/>
</dbReference>
<keyword evidence="3" id="KW-1133">Transmembrane helix</keyword>
<evidence type="ECO:0000256" key="1">
    <source>
        <dbReference type="ARBA" id="ARBA00004141"/>
    </source>
</evidence>
<name>A0A811ZYW0_NYCPR</name>
<reference evidence="6" key="1">
    <citation type="submission" date="2020-12" db="EMBL/GenBank/DDBJ databases">
        <authorList>
            <consortium name="Molecular Ecology Group"/>
        </authorList>
    </citation>
    <scope>NUCLEOTIDE SEQUENCE</scope>
    <source>
        <strain evidence="6">TBG_1078</strain>
    </source>
</reference>
<sequence>MVVMKSEAGRAASIYFRPAKYLLSIIPYQSFGPLGLFTQDLVYHHHHTLLYNGCITNTRPQLLWFLQIFLFGIGSLERDLDCLQTKMPKTHEKKISTSFPYTFDIQLHCFSGRGDVDFT</sequence>
<keyword evidence="2" id="KW-0812">Transmembrane</keyword>
<evidence type="ECO:0000313" key="6">
    <source>
        <dbReference type="EMBL" id="CAD7694201.1"/>
    </source>
</evidence>
<evidence type="ECO:0000256" key="2">
    <source>
        <dbReference type="ARBA" id="ARBA00022692"/>
    </source>
</evidence>
<proteinExistence type="predicted"/>